<organism evidence="3 4">
    <name type="scientific">Pyricularia grisea</name>
    <name type="common">Crabgrass-specific blast fungus</name>
    <name type="synonym">Magnaporthe grisea</name>
    <dbReference type="NCBI Taxonomy" id="148305"/>
    <lineage>
        <taxon>Eukaryota</taxon>
        <taxon>Fungi</taxon>
        <taxon>Dikarya</taxon>
        <taxon>Ascomycota</taxon>
        <taxon>Pezizomycotina</taxon>
        <taxon>Sordariomycetes</taxon>
        <taxon>Sordariomycetidae</taxon>
        <taxon>Magnaporthales</taxon>
        <taxon>Pyriculariaceae</taxon>
        <taxon>Pyricularia</taxon>
    </lineage>
</organism>
<proteinExistence type="predicted"/>
<evidence type="ECO:0000313" key="3">
    <source>
        <dbReference type="Proteomes" id="UP000515153"/>
    </source>
</evidence>
<name>A0A6P8BLZ5_PYRGI</name>
<dbReference type="InterPro" id="IPR051057">
    <property type="entry name" value="PI-PLC_domain"/>
</dbReference>
<keyword evidence="3" id="KW-1185">Reference proteome</keyword>
<sequence length="471" mass="52398">MSELDIEEPIKFLNIQLHFSNHQTTPVITNGSPKRLCVPRRTCRSPEVFRAQEAHHQPQQQPSQGCGTSVEPASHLQPYNAHLTSEQLRKIHQEPNAWMARIPDDRPVNHLSIPGTHDSCARSQVIYVQTQTQTVAEQLLAGVRALDLRLRRHRNGQLFCYHGGVPLGSFGRQLALSTVMADVWTFMIRTGFTETVLVSIDNDDSADRGSAEGRHAFYEAVDDFIRQTPRWGKGEGGRAGVGGGEGSSRWYLASQTPTLGQVRGKVILLRRFPAEKGHSTSPLAVQGDSSSEDIDTTEGIGFDLSAWVNNSPDFIIQTPHAEFRIQDRWKYSERIHLADLVESKSDFVKNLMDQAIRQERERGLLVATQPHDSWFIHFTSAVGEPFKHGEIATARSIAVGDFVGWGKWQPGVNIAIAQFIKQYAPPGQRQRLGVVFMDFAVLPKDAGLLDSIIATNFDSIEEAALVLGERA</sequence>
<dbReference type="KEGG" id="pgri:PgNI_01820"/>
<dbReference type="InterPro" id="IPR000909">
    <property type="entry name" value="PLipase_C_PInositol-sp_X_dom"/>
</dbReference>
<dbReference type="PANTHER" id="PTHR13593:SF148">
    <property type="entry name" value="PHOSPHATIDYLINOSITOL-SPECIFIC PHOSPHOLIPASE C X DOMAIN-CONTAINING PROTEIN"/>
    <property type="match status" value="1"/>
</dbReference>
<reference evidence="4" key="1">
    <citation type="journal article" date="2019" name="Mol. Biol. Evol.">
        <title>Blast fungal genomes show frequent chromosomal changes, gene gains and losses, and effector gene turnover.</title>
        <authorList>
            <person name="Gomez Luciano L.B."/>
            <person name="Jason Tsai I."/>
            <person name="Chuma I."/>
            <person name="Tosa Y."/>
            <person name="Chen Y.H."/>
            <person name="Li J.Y."/>
            <person name="Li M.Y."/>
            <person name="Jade Lu M.Y."/>
            <person name="Nakayashiki H."/>
            <person name="Li W.H."/>
        </authorList>
    </citation>
    <scope>NUCLEOTIDE SEQUENCE</scope>
    <source>
        <strain evidence="4">NI907</strain>
    </source>
</reference>
<dbReference type="GO" id="GO:0006629">
    <property type="term" value="P:lipid metabolic process"/>
    <property type="evidence" value="ECO:0007669"/>
    <property type="project" value="InterPro"/>
</dbReference>
<protein>
    <recommendedName>
        <fullName evidence="2">Phosphatidylinositol-specific phospholipase C X domain-containing protein</fullName>
    </recommendedName>
</protein>
<dbReference type="InterPro" id="IPR017946">
    <property type="entry name" value="PLC-like_Pdiesterase_TIM-brl"/>
</dbReference>
<dbReference type="GeneID" id="41956804"/>
<dbReference type="PANTHER" id="PTHR13593">
    <property type="match status" value="1"/>
</dbReference>
<evidence type="ECO:0000313" key="4">
    <source>
        <dbReference type="RefSeq" id="XP_030988323.1"/>
    </source>
</evidence>
<dbReference type="AlphaFoldDB" id="A0A6P8BLZ5"/>
<dbReference type="SUPFAM" id="SSF51695">
    <property type="entry name" value="PLC-like phosphodiesterases"/>
    <property type="match status" value="1"/>
</dbReference>
<dbReference type="CDD" id="cd08586">
    <property type="entry name" value="PI-PLCc_BcPLC_like"/>
    <property type="match status" value="1"/>
</dbReference>
<feature type="domain" description="Phosphatidylinositol-specific phospholipase C X" evidence="2">
    <location>
        <begin position="105"/>
        <end position="207"/>
    </location>
</feature>
<evidence type="ECO:0000256" key="1">
    <source>
        <dbReference type="SAM" id="MobiDB-lite"/>
    </source>
</evidence>
<dbReference type="Proteomes" id="UP000515153">
    <property type="component" value="Unplaced"/>
</dbReference>
<dbReference type="PROSITE" id="PS50007">
    <property type="entry name" value="PIPLC_X_DOMAIN"/>
    <property type="match status" value="1"/>
</dbReference>
<evidence type="ECO:0000259" key="2">
    <source>
        <dbReference type="Pfam" id="PF00388"/>
    </source>
</evidence>
<dbReference type="Pfam" id="PF00388">
    <property type="entry name" value="PI-PLC-X"/>
    <property type="match status" value="1"/>
</dbReference>
<dbReference type="GO" id="GO:0008081">
    <property type="term" value="F:phosphoric diester hydrolase activity"/>
    <property type="evidence" value="ECO:0007669"/>
    <property type="project" value="InterPro"/>
</dbReference>
<reference evidence="4" key="3">
    <citation type="submission" date="2025-08" db="UniProtKB">
        <authorList>
            <consortium name="RefSeq"/>
        </authorList>
    </citation>
    <scope>IDENTIFICATION</scope>
    <source>
        <strain evidence="4">NI907</strain>
    </source>
</reference>
<dbReference type="Gene3D" id="3.20.20.190">
    <property type="entry name" value="Phosphatidylinositol (PI) phosphodiesterase"/>
    <property type="match status" value="1"/>
</dbReference>
<accession>A0A6P8BLZ5</accession>
<reference evidence="4" key="2">
    <citation type="submission" date="2019-10" db="EMBL/GenBank/DDBJ databases">
        <authorList>
            <consortium name="NCBI Genome Project"/>
        </authorList>
    </citation>
    <scope>NUCLEOTIDE SEQUENCE</scope>
    <source>
        <strain evidence="4">NI907</strain>
    </source>
</reference>
<feature type="region of interest" description="Disordered" evidence="1">
    <location>
        <begin position="51"/>
        <end position="74"/>
    </location>
</feature>
<dbReference type="RefSeq" id="XP_030988323.1">
    <property type="nucleotide sequence ID" value="XM_031121892.1"/>
</dbReference>
<gene>
    <name evidence="4" type="ORF">PgNI_01820</name>
</gene>